<evidence type="ECO:0000256" key="3">
    <source>
        <dbReference type="ARBA" id="ARBA00022475"/>
    </source>
</evidence>
<dbReference type="Pfam" id="PF00913">
    <property type="entry name" value="Trypan_glycop"/>
    <property type="match status" value="1"/>
</dbReference>
<evidence type="ECO:0000259" key="8">
    <source>
        <dbReference type="Pfam" id="PF00913"/>
    </source>
</evidence>
<comment type="subcellular location">
    <subcellularLocation>
        <location evidence="2">Cell membrane</location>
        <topology evidence="2">Lipid-anchor</topology>
        <topology evidence="2">GPI-anchor</topology>
    </subcellularLocation>
</comment>
<dbReference type="SUPFAM" id="SSF58087">
    <property type="entry name" value="Variant surface glycoprotein (N-terminal domain)"/>
    <property type="match status" value="1"/>
</dbReference>
<dbReference type="GO" id="GO:0098552">
    <property type="term" value="C:side of membrane"/>
    <property type="evidence" value="ECO:0007669"/>
    <property type="project" value="UniProtKB-KW"/>
</dbReference>
<dbReference type="RefSeq" id="XP_067075990.1">
    <property type="nucleotide sequence ID" value="XM_067219889.1"/>
</dbReference>
<comment type="function">
    <text evidence="1">VSG forms a coat on the surface of the parasite. The trypanosome evades the immune response of the host by expressing a series of antigenically distinct VSGs from an estimated 1000 VSG genes.</text>
</comment>
<dbReference type="GO" id="GO:0042783">
    <property type="term" value="P:symbiont-mediated evasion of host immune response"/>
    <property type="evidence" value="ECO:0007669"/>
    <property type="project" value="InterPro"/>
</dbReference>
<organism evidence="10 11">
    <name type="scientific">Trypanosoma equiperdum</name>
    <dbReference type="NCBI Taxonomy" id="5694"/>
    <lineage>
        <taxon>Eukaryota</taxon>
        <taxon>Discoba</taxon>
        <taxon>Euglenozoa</taxon>
        <taxon>Kinetoplastea</taxon>
        <taxon>Metakinetoplastina</taxon>
        <taxon>Trypanosomatida</taxon>
        <taxon>Trypanosomatidae</taxon>
        <taxon>Trypanosoma</taxon>
    </lineage>
</organism>
<gene>
    <name evidence="10" type="ORF">TEOVI_000659600</name>
</gene>
<evidence type="ECO:0000256" key="7">
    <source>
        <dbReference type="ARBA" id="ARBA00023288"/>
    </source>
</evidence>
<dbReference type="EMBL" id="CZPT02000005">
    <property type="protein sequence ID" value="SCU64197.1"/>
    <property type="molecule type" value="Genomic_DNA"/>
</dbReference>
<dbReference type="GO" id="GO:0005886">
    <property type="term" value="C:plasma membrane"/>
    <property type="evidence" value="ECO:0007669"/>
    <property type="project" value="UniProtKB-SubCell"/>
</dbReference>
<evidence type="ECO:0000313" key="11">
    <source>
        <dbReference type="Proteomes" id="UP000195570"/>
    </source>
</evidence>
<keyword evidence="11" id="KW-1185">Reference proteome</keyword>
<feature type="domain" description="Trypanosome variant surface glycoprotein C-terminal" evidence="9">
    <location>
        <begin position="91"/>
        <end position="192"/>
    </location>
</feature>
<keyword evidence="5" id="KW-0472">Membrane</keyword>
<keyword evidence="3" id="KW-1003">Cell membrane</keyword>
<keyword evidence="6" id="KW-0325">Glycoprotein</keyword>
<feature type="domain" description="Trypanosome variant surface glycoprotein A-type N-terminal" evidence="8">
    <location>
        <begin position="2"/>
        <end position="56"/>
    </location>
</feature>
<evidence type="ECO:0000256" key="6">
    <source>
        <dbReference type="ARBA" id="ARBA00023180"/>
    </source>
</evidence>
<evidence type="ECO:0000256" key="4">
    <source>
        <dbReference type="ARBA" id="ARBA00022622"/>
    </source>
</evidence>
<dbReference type="InterPro" id="IPR019609">
    <property type="entry name" value="Variant_surf_glycoprt_trypan_C"/>
</dbReference>
<reference evidence="10" key="1">
    <citation type="submission" date="2016-09" db="EMBL/GenBank/DDBJ databases">
        <authorList>
            <person name="Hebert L."/>
            <person name="Moumen B."/>
        </authorList>
    </citation>
    <scope>NUCLEOTIDE SEQUENCE [LARGE SCALE GENOMIC DNA]</scope>
    <source>
        <strain evidence="10">OVI</strain>
    </source>
</reference>
<dbReference type="Gene3D" id="3.30.1680.40">
    <property type="match status" value="1"/>
</dbReference>
<dbReference type="InterPro" id="IPR001812">
    <property type="entry name" value="Trypano_VSG_A_N_dom"/>
</dbReference>
<dbReference type="GeneID" id="92380530"/>
<sequence length="193" mass="20983">MVEKIFKAGEGNYPEKLHKEAETKPLSKTLAKGTTAANLAELENAIDLQIAQIYYTQRMADGFTAKLKEAEEQLSKAKLGDYGAAAAEAACNKLDGEQKCNADPKCTYNSTEPDKSKKCKYNATKAEKNCVHVAQTQTAGTETTTGNCKGKEKDECKSPDCKWEGETCKDSTILLSKQFALSMVSSAFVALLF</sequence>
<name>A0A1G4HY40_TRYEQ</name>
<evidence type="ECO:0000256" key="5">
    <source>
        <dbReference type="ARBA" id="ARBA00023136"/>
    </source>
</evidence>
<protein>
    <submittedName>
        <fullName evidence="10">Trypanosome variant surface glycoprotein C-terminal domain containing protein, putative</fullName>
    </submittedName>
</protein>
<keyword evidence="7" id="KW-0449">Lipoprotein</keyword>
<keyword evidence="4" id="KW-0336">GPI-anchor</keyword>
<dbReference type="Gene3D" id="3.30.1680.30">
    <property type="match status" value="1"/>
</dbReference>
<dbReference type="Pfam" id="PF10659">
    <property type="entry name" value="Trypan_glycop_C"/>
    <property type="match status" value="1"/>
</dbReference>
<evidence type="ECO:0000259" key="9">
    <source>
        <dbReference type="Pfam" id="PF10659"/>
    </source>
</evidence>
<evidence type="ECO:0000256" key="2">
    <source>
        <dbReference type="ARBA" id="ARBA00004609"/>
    </source>
</evidence>
<evidence type="ECO:0000313" key="10">
    <source>
        <dbReference type="EMBL" id="SCU64197.1"/>
    </source>
</evidence>
<evidence type="ECO:0000256" key="1">
    <source>
        <dbReference type="ARBA" id="ARBA00002523"/>
    </source>
</evidence>
<dbReference type="AlphaFoldDB" id="A0A1G4HY40"/>
<comment type="caution">
    <text evidence="10">The sequence shown here is derived from an EMBL/GenBank/DDBJ whole genome shotgun (WGS) entry which is preliminary data.</text>
</comment>
<dbReference type="VEuPathDB" id="TriTrypDB:TEOVI_000659600"/>
<proteinExistence type="predicted"/>
<dbReference type="Proteomes" id="UP000195570">
    <property type="component" value="Unassembled WGS sequence"/>
</dbReference>
<accession>A0A1G4HY40</accession>